<dbReference type="PANTHER" id="PTHR24216:SF8">
    <property type="entry name" value="PAXILLIN, ISOFORM F"/>
    <property type="match status" value="1"/>
</dbReference>
<dbReference type="AlphaFoldDB" id="A0A1B8AA30"/>
<feature type="compositionally biased region" description="Pro residues" evidence="1">
    <location>
        <begin position="51"/>
        <end position="69"/>
    </location>
</feature>
<feature type="compositionally biased region" description="Polar residues" evidence="1">
    <location>
        <begin position="800"/>
        <end position="810"/>
    </location>
</feature>
<gene>
    <name evidence="2" type="ORF">FPOA_12156</name>
</gene>
<feature type="compositionally biased region" description="Low complexity" evidence="1">
    <location>
        <begin position="687"/>
        <end position="706"/>
    </location>
</feature>
<dbReference type="EMBL" id="LYXU01000023">
    <property type="protein sequence ID" value="OBS17336.1"/>
    <property type="molecule type" value="Genomic_DNA"/>
</dbReference>
<sequence>MIKTGRRLPPKSNTNPRPSKRRKTTPIHPPHEPHHSSTSLSLNPVVNDTPSSPPPSPSKPAKSPKPSPPSFTEVDSLRKQAEPYRLAVAELPIHVLDSSWSRGSNRPLDRNHVAHLCRSFQNGGLTRRAEQHFVQVSCSAAAVQKMINALPDTDQSHVQDRRQHVLSFRNWADFIDERPELMAGQHRIEALKDYVKQTHSDSNDLWWICEFYDKGVTPGYRLDDYWFDTFYQVLETLRALPASTSESIQISDWNELAGSLKSDTYDAADVRQVFYPKGHGNNNDDSNSSPSPPSTIKPAQKTARRSGFLSSLDKEAYDGLCRHLQQNLTLRFPDVQPLLKIKKEEGEVMAQVIDHVVRWVNTQPADIVDTHENNKPLRRQDLVPAIEGLMVTTHGDDWWTQRKEDGDIDGADDMASWLDLRSRTLERKVLDYVRNHMTEFRDPSTKHYLDLMPEEHDEHYAERFSTGDLWTGLFHIVQHALGPAFRPVWESSISERVGTDNAIHQPRSEIRHRPPASAITRAICSQLGNIPEVKGNPALRGVYASNELGAYIDHAVLSWASDRCRKAVENNESDEGHPWSSEALRAIQVAYQGYEGILAGMKSATAISEHDDQQQQQRQLPSLLPPEERISHTSNEVPCQQQGTVSSSNHHIIKQPPSSQGSIPVNTADGTHRDSGRTRAIAMEEGLPQMQQQQKQQRQQSRYPQQQSPPLPPPLADNVTTTIISSPPPAQRTAMTRSPHHRDGKQGRSFADYSYQPPPQKSYVTAEIGRPLQKLPKGDIGSGRTRQSPATRTLLPNVRPSPSQSQTTRAKQQRQHHRDQVLSSQLQKRSPWMDGPVATSGSKR</sequence>
<evidence type="ECO:0000313" key="2">
    <source>
        <dbReference type="EMBL" id="OBS17336.1"/>
    </source>
</evidence>
<accession>A0A1B8AA30</accession>
<feature type="region of interest" description="Disordered" evidence="1">
    <location>
        <begin position="1"/>
        <end position="76"/>
    </location>
</feature>
<name>A0A1B8AA30_FUSPO</name>
<dbReference type="PANTHER" id="PTHR24216">
    <property type="entry name" value="PAXILLIN-RELATED"/>
    <property type="match status" value="1"/>
</dbReference>
<keyword evidence="3" id="KW-1185">Reference proteome</keyword>
<proteinExistence type="predicted"/>
<protein>
    <submittedName>
        <fullName evidence="2">Uncharacterized protein</fullName>
    </submittedName>
</protein>
<organism evidence="2 3">
    <name type="scientific">Fusarium poae</name>
    <dbReference type="NCBI Taxonomy" id="36050"/>
    <lineage>
        <taxon>Eukaryota</taxon>
        <taxon>Fungi</taxon>
        <taxon>Dikarya</taxon>
        <taxon>Ascomycota</taxon>
        <taxon>Pezizomycotina</taxon>
        <taxon>Sordariomycetes</taxon>
        <taxon>Hypocreomycetidae</taxon>
        <taxon>Hypocreales</taxon>
        <taxon>Nectriaceae</taxon>
        <taxon>Fusarium</taxon>
    </lineage>
</organism>
<reference evidence="2 3" key="1">
    <citation type="submission" date="2016-06" db="EMBL/GenBank/DDBJ databases">
        <title>Living apart together: crosstalk between the core and supernumerary genomes in a fungal plant pathogen.</title>
        <authorList>
            <person name="Vanheule A."/>
            <person name="Audenaert K."/>
            <person name="Warris S."/>
            <person name="Van De Geest H."/>
            <person name="Schijlen E."/>
            <person name="Hofte M."/>
            <person name="De Saeger S."/>
            <person name="Haesaert G."/>
            <person name="Waalwijk C."/>
            <person name="Van Der Lee T."/>
        </authorList>
    </citation>
    <scope>NUCLEOTIDE SEQUENCE [LARGE SCALE GENOMIC DNA]</scope>
    <source>
        <strain evidence="2 3">2516</strain>
    </source>
</reference>
<feature type="compositionally biased region" description="Polar residues" evidence="1">
    <location>
        <begin position="633"/>
        <end position="669"/>
    </location>
</feature>
<evidence type="ECO:0000313" key="3">
    <source>
        <dbReference type="Proteomes" id="UP000091967"/>
    </source>
</evidence>
<evidence type="ECO:0000256" key="1">
    <source>
        <dbReference type="SAM" id="MobiDB-lite"/>
    </source>
</evidence>
<comment type="caution">
    <text evidence="2">The sequence shown here is derived from an EMBL/GenBank/DDBJ whole genome shotgun (WGS) entry which is preliminary data.</text>
</comment>
<dbReference type="Proteomes" id="UP000091967">
    <property type="component" value="Unassembled WGS sequence"/>
</dbReference>
<feature type="region of interest" description="Disordered" evidence="1">
    <location>
        <begin position="633"/>
        <end position="844"/>
    </location>
</feature>
<feature type="region of interest" description="Disordered" evidence="1">
    <location>
        <begin position="276"/>
        <end position="303"/>
    </location>
</feature>